<dbReference type="PANTHER" id="PTHR21505">
    <property type="entry name" value="MADF DOMAIN-CONTAINING PROTEIN-RELATED"/>
    <property type="match status" value="1"/>
</dbReference>
<organism evidence="3 4">
    <name type="scientific">Drosophila pseudoobscura pseudoobscura</name>
    <name type="common">Fruit fly</name>
    <dbReference type="NCBI Taxonomy" id="46245"/>
    <lineage>
        <taxon>Eukaryota</taxon>
        <taxon>Metazoa</taxon>
        <taxon>Ecdysozoa</taxon>
        <taxon>Arthropoda</taxon>
        <taxon>Hexapoda</taxon>
        <taxon>Insecta</taxon>
        <taxon>Pterygota</taxon>
        <taxon>Neoptera</taxon>
        <taxon>Endopterygota</taxon>
        <taxon>Diptera</taxon>
        <taxon>Brachycera</taxon>
        <taxon>Muscomorpha</taxon>
        <taxon>Ephydroidea</taxon>
        <taxon>Drosophilidae</taxon>
        <taxon>Drosophila</taxon>
        <taxon>Sophophora</taxon>
    </lineage>
</organism>
<gene>
    <name evidence="4" type="primary">LOC4815528</name>
</gene>
<evidence type="ECO:0000256" key="1">
    <source>
        <dbReference type="SAM" id="MobiDB-lite"/>
    </source>
</evidence>
<proteinExistence type="predicted"/>
<feature type="compositionally biased region" description="Polar residues" evidence="1">
    <location>
        <begin position="155"/>
        <end position="177"/>
    </location>
</feature>
<feature type="region of interest" description="Disordered" evidence="1">
    <location>
        <begin position="195"/>
        <end position="263"/>
    </location>
</feature>
<accession>A0A6I8UHY6</accession>
<dbReference type="PROSITE" id="PS51029">
    <property type="entry name" value="MADF"/>
    <property type="match status" value="1"/>
</dbReference>
<dbReference type="SMART" id="SM00595">
    <property type="entry name" value="MADF"/>
    <property type="match status" value="1"/>
</dbReference>
<dbReference type="PANTHER" id="PTHR21505:SF8">
    <property type="entry name" value="DPT-YFP REPRESSOR BY OVEREXPRESSION, ISOFORM D-RELATED"/>
    <property type="match status" value="1"/>
</dbReference>
<evidence type="ECO:0000313" key="4">
    <source>
        <dbReference type="RefSeq" id="XP_001355686.3"/>
    </source>
</evidence>
<dbReference type="KEGG" id="dpo:4815528"/>
<dbReference type="Proteomes" id="UP000001819">
    <property type="component" value="Chromosome X"/>
</dbReference>
<keyword evidence="3" id="KW-1185">Reference proteome</keyword>
<name>A0A6I8UHY6_DROPS</name>
<feature type="domain" description="MADF" evidence="2">
    <location>
        <begin position="13"/>
        <end position="106"/>
    </location>
</feature>
<dbReference type="Pfam" id="PF10545">
    <property type="entry name" value="MADF_DNA_bdg"/>
    <property type="match status" value="1"/>
</dbReference>
<dbReference type="InterPro" id="IPR006578">
    <property type="entry name" value="MADF-dom"/>
</dbReference>
<dbReference type="AlphaFoldDB" id="A0A6I8UHY6"/>
<dbReference type="RefSeq" id="XP_001355686.3">
    <property type="nucleotide sequence ID" value="XM_001355650.4"/>
</dbReference>
<dbReference type="ExpressionAtlas" id="A0A6I8UHY6">
    <property type="expression patterns" value="baseline"/>
</dbReference>
<evidence type="ECO:0000313" key="3">
    <source>
        <dbReference type="Proteomes" id="UP000001819"/>
    </source>
</evidence>
<feature type="compositionally biased region" description="Low complexity" evidence="1">
    <location>
        <begin position="202"/>
        <end position="212"/>
    </location>
</feature>
<dbReference type="InParanoid" id="A0A6I8UHY6"/>
<reference evidence="4" key="1">
    <citation type="submission" date="2025-08" db="UniProtKB">
        <authorList>
            <consortium name="RefSeq"/>
        </authorList>
    </citation>
    <scope>IDENTIFICATION</scope>
    <source>
        <strain evidence="4">MV-25-SWS-2005</strain>
        <tissue evidence="4">Whole body</tissue>
    </source>
</reference>
<sequence length="320" mass="35742">MSKLSDGSISICKFLEAYEQQPCLYNPELENYKNRVAREEAYTAMIEELKVPQLSINDIKRKIKSIRTVYSKELGTRRRFKEQGKPYDTKLIWFNLADAFLSNSHGRNRKKTPAVNPASRILFNATSDISMSEDAIEAAVGDETDYTESTKQHFVASSTPNGRSTRQNSMTNGSGRSLTYDLTVDDSILEENTQVQEELTGQSQPNTQQQQQRKPVYTSPGAAQPPVRSLQPESEQQQQQIDPPATAPPPPLVALAAPHPDDDMTHFGQSIGSQLRQITNPYSRSWAKMRIQQILFSAETGSFESSAGNFIDATNFTSPV</sequence>
<protein>
    <recommendedName>
        <fullName evidence="2">MADF domain-containing protein</fullName>
    </recommendedName>
</protein>
<feature type="region of interest" description="Disordered" evidence="1">
    <location>
        <begin position="141"/>
        <end position="179"/>
    </location>
</feature>
<evidence type="ECO:0000259" key="2">
    <source>
        <dbReference type="PROSITE" id="PS51029"/>
    </source>
</evidence>